<dbReference type="GO" id="GO:0005524">
    <property type="term" value="F:ATP binding"/>
    <property type="evidence" value="ECO:0007669"/>
    <property type="project" value="UniProtKB-KW"/>
</dbReference>
<name>A0A399EZW2_9DEIN</name>
<keyword evidence="4 6" id="KW-0067">ATP-binding</keyword>
<evidence type="ECO:0000256" key="3">
    <source>
        <dbReference type="ARBA" id="ARBA00022741"/>
    </source>
</evidence>
<dbReference type="Gene3D" id="3.40.50.300">
    <property type="entry name" value="P-loop containing nucleotide triphosphate hydrolases"/>
    <property type="match status" value="1"/>
</dbReference>
<keyword evidence="2" id="KW-0813">Transport</keyword>
<protein>
    <submittedName>
        <fullName evidence="6">Putative ABC transporter ATP-binding protein YxlF</fullName>
        <ecNumber evidence="6">3.6.3.-</ecNumber>
    </submittedName>
</protein>
<dbReference type="InterPro" id="IPR027417">
    <property type="entry name" value="P-loop_NTPase"/>
</dbReference>
<comment type="similarity">
    <text evidence="1">Belongs to the ABC transporter superfamily.</text>
</comment>
<dbReference type="Proteomes" id="UP000265715">
    <property type="component" value="Unassembled WGS sequence"/>
</dbReference>
<dbReference type="PROSITE" id="PS50893">
    <property type="entry name" value="ABC_TRANSPORTER_2"/>
    <property type="match status" value="1"/>
</dbReference>
<dbReference type="InterPro" id="IPR003593">
    <property type="entry name" value="AAA+_ATPase"/>
</dbReference>
<gene>
    <name evidence="6" type="primary">yxlF_1</name>
    <name evidence="6" type="ORF">Mterra_00821</name>
</gene>
<dbReference type="PANTHER" id="PTHR43335:SF4">
    <property type="entry name" value="ABC TRANSPORTER, ATP-BINDING PROTEIN"/>
    <property type="match status" value="1"/>
</dbReference>
<evidence type="ECO:0000256" key="4">
    <source>
        <dbReference type="ARBA" id="ARBA00022840"/>
    </source>
</evidence>
<dbReference type="EMBL" id="QXDL01000021">
    <property type="protein sequence ID" value="RIH89240.1"/>
    <property type="molecule type" value="Genomic_DNA"/>
</dbReference>
<reference evidence="6 7" key="1">
    <citation type="submission" date="2018-08" db="EMBL/GenBank/DDBJ databases">
        <title>Meiothermus terrae DSM 26712 genome sequencing project.</title>
        <authorList>
            <person name="Da Costa M.S."/>
            <person name="Albuquerque L."/>
            <person name="Raposo P."/>
            <person name="Froufe H.J.C."/>
            <person name="Barroso C.S."/>
            <person name="Egas C."/>
        </authorList>
    </citation>
    <scope>NUCLEOTIDE SEQUENCE [LARGE SCALE GENOMIC DNA]</scope>
    <source>
        <strain evidence="6 7">DSM 26712</strain>
    </source>
</reference>
<dbReference type="RefSeq" id="WP_218022871.1">
    <property type="nucleotide sequence ID" value="NZ_QXDL01000021.1"/>
</dbReference>
<evidence type="ECO:0000313" key="6">
    <source>
        <dbReference type="EMBL" id="RIH89240.1"/>
    </source>
</evidence>
<keyword evidence="6" id="KW-0378">Hydrolase</keyword>
<evidence type="ECO:0000313" key="7">
    <source>
        <dbReference type="Proteomes" id="UP000265715"/>
    </source>
</evidence>
<comment type="caution">
    <text evidence="6">The sequence shown here is derived from an EMBL/GenBank/DDBJ whole genome shotgun (WGS) entry which is preliminary data.</text>
</comment>
<dbReference type="PANTHER" id="PTHR43335">
    <property type="entry name" value="ABC TRANSPORTER, ATP-BINDING PROTEIN"/>
    <property type="match status" value="1"/>
</dbReference>
<feature type="domain" description="ABC transporter" evidence="5">
    <location>
        <begin position="5"/>
        <end position="233"/>
    </location>
</feature>
<dbReference type="Pfam" id="PF00005">
    <property type="entry name" value="ABC_tran"/>
    <property type="match status" value="1"/>
</dbReference>
<proteinExistence type="inferred from homology"/>
<keyword evidence="3" id="KW-0547">Nucleotide-binding</keyword>
<dbReference type="PROSITE" id="PS00211">
    <property type="entry name" value="ABC_TRANSPORTER_1"/>
    <property type="match status" value="1"/>
</dbReference>
<evidence type="ECO:0000256" key="1">
    <source>
        <dbReference type="ARBA" id="ARBA00005417"/>
    </source>
</evidence>
<evidence type="ECO:0000259" key="5">
    <source>
        <dbReference type="PROSITE" id="PS50893"/>
    </source>
</evidence>
<dbReference type="SUPFAM" id="SSF52540">
    <property type="entry name" value="P-loop containing nucleoside triphosphate hydrolases"/>
    <property type="match status" value="1"/>
</dbReference>
<organism evidence="6 7">
    <name type="scientific">Calidithermus terrae</name>
    <dbReference type="NCBI Taxonomy" id="1408545"/>
    <lineage>
        <taxon>Bacteria</taxon>
        <taxon>Thermotogati</taxon>
        <taxon>Deinococcota</taxon>
        <taxon>Deinococci</taxon>
        <taxon>Thermales</taxon>
        <taxon>Thermaceae</taxon>
        <taxon>Calidithermus</taxon>
    </lineage>
</organism>
<dbReference type="InterPro" id="IPR003439">
    <property type="entry name" value="ABC_transporter-like_ATP-bd"/>
</dbReference>
<dbReference type="AlphaFoldDB" id="A0A399EZW2"/>
<sequence>MPAAIRTAHLRKVFWGRPAVEDVSLEVEQGEVFGFLGPNGAGKTTTVKMLLGLTHPTAGKLEVLGRSPQDKEARRFIGFLPEMFRFHDWLSGEEFLRFHGELYGMEAGELRRRIPEVLEQVGLLGRERERIRGYSKGMQQRIGLAQAILHRPRLVFLDEPTSALDPLGRREVREIIGRLKAQGTTVFLNSHLLSEVEQTCDRIAVVHRGRVVRSGRMGELLAERLEVELRVDALSPALLERLKGLGSVRSAGGQGAVLEVDSEAKLPRLAEAVLHSGAQLYALTPRRLSLEELFVSLVSEKTGRRGA</sequence>
<dbReference type="EC" id="3.6.3.-" evidence="6"/>
<evidence type="ECO:0000256" key="2">
    <source>
        <dbReference type="ARBA" id="ARBA00022448"/>
    </source>
</evidence>
<keyword evidence="7" id="KW-1185">Reference proteome</keyword>
<dbReference type="SMART" id="SM00382">
    <property type="entry name" value="AAA"/>
    <property type="match status" value="1"/>
</dbReference>
<dbReference type="GO" id="GO:0016887">
    <property type="term" value="F:ATP hydrolysis activity"/>
    <property type="evidence" value="ECO:0007669"/>
    <property type="project" value="InterPro"/>
</dbReference>
<dbReference type="InterPro" id="IPR017871">
    <property type="entry name" value="ABC_transporter-like_CS"/>
</dbReference>
<accession>A0A399EZW2</accession>